<dbReference type="Pfam" id="PF19596">
    <property type="entry name" value="DUF6101"/>
    <property type="match status" value="1"/>
</dbReference>
<dbReference type="Proteomes" id="UP001597327">
    <property type="component" value="Unassembled WGS sequence"/>
</dbReference>
<keyword evidence="2" id="KW-1185">Reference proteome</keyword>
<evidence type="ECO:0000313" key="1">
    <source>
        <dbReference type="EMBL" id="MFD1695299.1"/>
    </source>
</evidence>
<reference evidence="2" key="1">
    <citation type="journal article" date="2019" name="Int. J. Syst. Evol. Microbiol.">
        <title>The Global Catalogue of Microorganisms (GCM) 10K type strain sequencing project: providing services to taxonomists for standard genome sequencing and annotation.</title>
        <authorList>
            <consortium name="The Broad Institute Genomics Platform"/>
            <consortium name="The Broad Institute Genome Sequencing Center for Infectious Disease"/>
            <person name="Wu L."/>
            <person name="Ma J."/>
        </authorList>
    </citation>
    <scope>NUCLEOTIDE SEQUENCE [LARGE SCALE GENOMIC DNA]</scope>
    <source>
        <strain evidence="2">JCM 3369</strain>
    </source>
</reference>
<dbReference type="RefSeq" id="WP_149890955.1">
    <property type="nucleotide sequence ID" value="NZ_JBHUFA010000001.1"/>
</dbReference>
<dbReference type="InterPro" id="IPR046083">
    <property type="entry name" value="DUF6101"/>
</dbReference>
<gene>
    <name evidence="1" type="ORF">ACFSC7_07205</name>
</gene>
<accession>A0ABW4JVM6</accession>
<evidence type="ECO:0000313" key="2">
    <source>
        <dbReference type="Proteomes" id="UP001597327"/>
    </source>
</evidence>
<proteinExistence type="predicted"/>
<comment type="caution">
    <text evidence="1">The sequence shown here is derived from an EMBL/GenBank/DDBJ whole genome shotgun (WGS) entry which is preliminary data.</text>
</comment>
<protein>
    <submittedName>
        <fullName evidence="1">DUF6101 family protein</fullName>
    </submittedName>
</protein>
<name>A0ABW4JVM6_9HYPH</name>
<organism evidence="1 2">
    <name type="scientific">Roseibium aestuarii</name>
    <dbReference type="NCBI Taxonomy" id="2600299"/>
    <lineage>
        <taxon>Bacteria</taxon>
        <taxon>Pseudomonadati</taxon>
        <taxon>Pseudomonadota</taxon>
        <taxon>Alphaproteobacteria</taxon>
        <taxon>Hyphomicrobiales</taxon>
        <taxon>Stappiaceae</taxon>
        <taxon>Roseibium</taxon>
    </lineage>
</organism>
<sequence length="197" mass="21268">MGRQTATDWNLETDSAGPVALDPGQLPVRFETHLACEGARAGRATRCRVLLSAHEVHIQSLGGPQTAALVAPTSAYAGVMVQIEPGLQPGTVMARLILKHHDAALSLVLVETDQPEGLAQSWPAWARALDLPMLVCDQGGTTKPIEAYRAEPKAVPAPRRKLALLTGRRPRFLVRRRVGNPDGMVIHRDEAELTARS</sequence>
<dbReference type="EMBL" id="JBHUFA010000001">
    <property type="protein sequence ID" value="MFD1695299.1"/>
    <property type="molecule type" value="Genomic_DNA"/>
</dbReference>